<evidence type="ECO:0000256" key="1">
    <source>
        <dbReference type="ARBA" id="ARBA00022617"/>
    </source>
</evidence>
<keyword evidence="1 4" id="KW-0349">Heme</keyword>
<keyword evidence="3 4" id="KW-0408">Iron</keyword>
<dbReference type="InterPro" id="IPR009056">
    <property type="entry name" value="Cyt_c-like_dom"/>
</dbReference>
<protein>
    <recommendedName>
        <fullName evidence="5">Cytochrome c domain-containing protein</fullName>
    </recommendedName>
</protein>
<dbReference type="STRING" id="1524460.IX84_23940"/>
<dbReference type="InterPro" id="IPR051459">
    <property type="entry name" value="Cytochrome_c-type_DH"/>
</dbReference>
<dbReference type="EMBL" id="JPOS01000082">
    <property type="protein sequence ID" value="KGE86178.1"/>
    <property type="molecule type" value="Genomic_DNA"/>
</dbReference>
<dbReference type="GO" id="GO:0046872">
    <property type="term" value="F:metal ion binding"/>
    <property type="evidence" value="ECO:0007669"/>
    <property type="project" value="UniProtKB-KW"/>
</dbReference>
<evidence type="ECO:0000313" key="7">
    <source>
        <dbReference type="Proteomes" id="UP000029736"/>
    </source>
</evidence>
<dbReference type="OrthoDB" id="9811395at2"/>
<dbReference type="Gene3D" id="1.10.760.10">
    <property type="entry name" value="Cytochrome c-like domain"/>
    <property type="match status" value="1"/>
</dbReference>
<keyword evidence="7" id="KW-1185">Reference proteome</keyword>
<evidence type="ECO:0000259" key="5">
    <source>
        <dbReference type="PROSITE" id="PS51007"/>
    </source>
</evidence>
<reference evidence="6 7" key="1">
    <citation type="journal article" date="2014" name="Int. J. Syst. Evol. Microbiol.">
        <title>Phaeodactylibacter xiamenensis gen. nov., sp. nov., a member of the family Saprospiraceae isolated from the marine alga Phaeodactylum tricornutum.</title>
        <authorList>
            <person name="Chen Z.Jr."/>
            <person name="Lei X."/>
            <person name="Lai Q."/>
            <person name="Li Y."/>
            <person name="Zhang B."/>
            <person name="Zhang J."/>
            <person name="Zhang H."/>
            <person name="Yang L."/>
            <person name="Zheng W."/>
            <person name="Tian Y."/>
            <person name="Yu Z."/>
            <person name="Xu H.Jr."/>
            <person name="Zheng T."/>
        </authorList>
    </citation>
    <scope>NUCLEOTIDE SEQUENCE [LARGE SCALE GENOMIC DNA]</scope>
    <source>
        <strain evidence="6 7">KD52</strain>
    </source>
</reference>
<comment type="caution">
    <text evidence="6">The sequence shown here is derived from an EMBL/GenBank/DDBJ whole genome shotgun (WGS) entry which is preliminary data.</text>
</comment>
<feature type="domain" description="Cytochrome c" evidence="5">
    <location>
        <begin position="24"/>
        <end position="113"/>
    </location>
</feature>
<accession>A0A098S2Z4</accession>
<dbReference type="Pfam" id="PF00034">
    <property type="entry name" value="Cytochrom_C"/>
    <property type="match status" value="1"/>
</dbReference>
<keyword evidence="2 4" id="KW-0479">Metal-binding</keyword>
<gene>
    <name evidence="6" type="ORF">IX84_23940</name>
</gene>
<dbReference type="GO" id="GO:0020037">
    <property type="term" value="F:heme binding"/>
    <property type="evidence" value="ECO:0007669"/>
    <property type="project" value="InterPro"/>
</dbReference>
<dbReference type="InterPro" id="IPR036909">
    <property type="entry name" value="Cyt_c-like_dom_sf"/>
</dbReference>
<organism evidence="6 7">
    <name type="scientific">Phaeodactylibacter xiamenensis</name>
    <dbReference type="NCBI Taxonomy" id="1524460"/>
    <lineage>
        <taxon>Bacteria</taxon>
        <taxon>Pseudomonadati</taxon>
        <taxon>Bacteroidota</taxon>
        <taxon>Saprospiria</taxon>
        <taxon>Saprospirales</taxon>
        <taxon>Haliscomenobacteraceae</taxon>
        <taxon>Phaeodactylibacter</taxon>
    </lineage>
</organism>
<dbReference type="RefSeq" id="WP_052516323.1">
    <property type="nucleotide sequence ID" value="NZ_JBKAGJ010000002.1"/>
</dbReference>
<evidence type="ECO:0000256" key="3">
    <source>
        <dbReference type="ARBA" id="ARBA00023004"/>
    </source>
</evidence>
<dbReference type="SUPFAM" id="SSF46626">
    <property type="entry name" value="Cytochrome c"/>
    <property type="match status" value="1"/>
</dbReference>
<dbReference type="PROSITE" id="PS51257">
    <property type="entry name" value="PROKAR_LIPOPROTEIN"/>
    <property type="match status" value="1"/>
</dbReference>
<name>A0A098S2Z4_9BACT</name>
<dbReference type="PROSITE" id="PS51007">
    <property type="entry name" value="CYTC"/>
    <property type="match status" value="1"/>
</dbReference>
<dbReference type="AlphaFoldDB" id="A0A098S2Z4"/>
<dbReference type="GO" id="GO:0009055">
    <property type="term" value="F:electron transfer activity"/>
    <property type="evidence" value="ECO:0007669"/>
    <property type="project" value="InterPro"/>
</dbReference>
<sequence length="134" mass="15157">MKWKTPILLISLLSLLIWISCRDDPYKQGRILYQNFCASCHMDDGSGLQGVMPPLANADYVAENQDRLACIIRYGMEGPVVVNDTTYNQQMAGIPQLTDFEVTNIINYINHSWGNDYGYMPYADVKAALEECKP</sequence>
<dbReference type="Proteomes" id="UP000029736">
    <property type="component" value="Unassembled WGS sequence"/>
</dbReference>
<proteinExistence type="predicted"/>
<dbReference type="PANTHER" id="PTHR35008:SF4">
    <property type="entry name" value="BLL4482 PROTEIN"/>
    <property type="match status" value="1"/>
</dbReference>
<evidence type="ECO:0000313" key="6">
    <source>
        <dbReference type="EMBL" id="KGE86178.1"/>
    </source>
</evidence>
<evidence type="ECO:0000256" key="4">
    <source>
        <dbReference type="PROSITE-ProRule" id="PRU00433"/>
    </source>
</evidence>
<evidence type="ECO:0000256" key="2">
    <source>
        <dbReference type="ARBA" id="ARBA00022723"/>
    </source>
</evidence>
<dbReference type="PANTHER" id="PTHR35008">
    <property type="entry name" value="BLL4482 PROTEIN-RELATED"/>
    <property type="match status" value="1"/>
</dbReference>